<organism evidence="1 2">
    <name type="scientific">Parasphingorhabdus halotolerans</name>
    <dbReference type="NCBI Taxonomy" id="2725558"/>
    <lineage>
        <taxon>Bacteria</taxon>
        <taxon>Pseudomonadati</taxon>
        <taxon>Pseudomonadota</taxon>
        <taxon>Alphaproteobacteria</taxon>
        <taxon>Sphingomonadales</taxon>
        <taxon>Sphingomonadaceae</taxon>
        <taxon>Parasphingorhabdus</taxon>
    </lineage>
</organism>
<dbReference type="Proteomes" id="UP000501600">
    <property type="component" value="Chromosome"/>
</dbReference>
<proteinExistence type="predicted"/>
<sequence>MTLKFPKPEMEAAVALWGNTSLGLLMHWWQANKQQSGRGNIGKQALAKMTLLDPAMLSAVQLNQSAALLKKRSDIPMLPFNEIDVDKARAELDEAFLIGILAIPKVLAQPGGSLELLRHKLADEPSVYGGKRR</sequence>
<reference evidence="1 2" key="1">
    <citation type="submission" date="2020-04" db="EMBL/GenBank/DDBJ databases">
        <title>Genome sequence for Sphingorhabdus sp. strain M1.</title>
        <authorList>
            <person name="Park S.-J."/>
        </authorList>
    </citation>
    <scope>NUCLEOTIDE SEQUENCE [LARGE SCALE GENOMIC DNA]</scope>
    <source>
        <strain evidence="1 2">JK6</strain>
    </source>
</reference>
<evidence type="ECO:0000313" key="1">
    <source>
        <dbReference type="EMBL" id="QJB70267.1"/>
    </source>
</evidence>
<accession>A0A6H2DQ56</accession>
<name>A0A6H2DQ56_9SPHN</name>
<dbReference type="EMBL" id="CP051217">
    <property type="protein sequence ID" value="QJB70267.1"/>
    <property type="molecule type" value="Genomic_DNA"/>
</dbReference>
<keyword evidence="2" id="KW-1185">Reference proteome</keyword>
<evidence type="ECO:0000313" key="2">
    <source>
        <dbReference type="Proteomes" id="UP000501600"/>
    </source>
</evidence>
<gene>
    <name evidence="1" type="ORF">HF685_14110</name>
</gene>
<dbReference type="AlphaFoldDB" id="A0A6H2DQ56"/>
<protein>
    <submittedName>
        <fullName evidence="1">Uncharacterized protein</fullName>
    </submittedName>
</protein>
<dbReference type="RefSeq" id="WP_168820533.1">
    <property type="nucleotide sequence ID" value="NZ_CP051217.1"/>
</dbReference>
<dbReference type="KEGG" id="phao:HF685_14110"/>